<name>A0A0C9Z7M5_9AGAM</name>
<dbReference type="STRING" id="765257.A0A0C9Z7M5"/>
<dbReference type="PROSITE" id="PS51203">
    <property type="entry name" value="CS"/>
    <property type="match status" value="1"/>
</dbReference>
<dbReference type="FunFam" id="2.60.40.790:FF:000013">
    <property type="entry name" value="Very-long-chain (3R)-3-hydroxyacyl-CoA dehydratase"/>
    <property type="match status" value="1"/>
</dbReference>
<dbReference type="GO" id="GO:0051879">
    <property type="term" value="F:Hsp90 protein binding"/>
    <property type="evidence" value="ECO:0007669"/>
    <property type="project" value="InterPro"/>
</dbReference>
<reference evidence="4" key="2">
    <citation type="submission" date="2015-01" db="EMBL/GenBank/DDBJ databases">
        <title>Evolutionary Origins and Diversification of the Mycorrhizal Mutualists.</title>
        <authorList>
            <consortium name="DOE Joint Genome Institute"/>
            <consortium name="Mycorrhizal Genomics Consortium"/>
            <person name="Kohler A."/>
            <person name="Kuo A."/>
            <person name="Nagy L.G."/>
            <person name="Floudas D."/>
            <person name="Copeland A."/>
            <person name="Barry K.W."/>
            <person name="Cichocki N."/>
            <person name="Veneault-Fourrey C."/>
            <person name="LaButti K."/>
            <person name="Lindquist E.A."/>
            <person name="Lipzen A."/>
            <person name="Lundell T."/>
            <person name="Morin E."/>
            <person name="Murat C."/>
            <person name="Riley R."/>
            <person name="Ohm R."/>
            <person name="Sun H."/>
            <person name="Tunlid A."/>
            <person name="Henrissat B."/>
            <person name="Grigoriev I.V."/>
            <person name="Hibbett D.S."/>
            <person name="Martin F."/>
        </authorList>
    </citation>
    <scope>NUCLEOTIDE SEQUENCE [LARGE SCALE GENOMIC DNA]</scope>
    <source>
        <strain evidence="4">441</strain>
    </source>
</reference>
<dbReference type="CDD" id="cd06465">
    <property type="entry name" value="p23_hB-ind1_like"/>
    <property type="match status" value="1"/>
</dbReference>
<dbReference type="Proteomes" id="UP000054018">
    <property type="component" value="Unassembled WGS sequence"/>
</dbReference>
<dbReference type="PANTHER" id="PTHR22932">
    <property type="entry name" value="TELOMERASE-BINDING PROTEIN P23 HSP90 CO-CHAPERONE"/>
    <property type="match status" value="1"/>
</dbReference>
<gene>
    <name evidence="3" type="ORF">PISMIDRAFT_56066</name>
</gene>
<dbReference type="InterPro" id="IPR007052">
    <property type="entry name" value="CS_dom"/>
</dbReference>
<sequence>MMLHPEILWAQRSSPSDDTKNIIYLTINLPHIDESSLKYELTPTSIKFEADATPERGGETKHYGFSFDLYDDIVPELCEHRLNTRLFTAVLRKKNKKLEYWPRLTKEGLKMPFIKTDFDKWVDEDEQDGASDDCFDM</sequence>
<evidence type="ECO:0000313" key="4">
    <source>
        <dbReference type="Proteomes" id="UP000054018"/>
    </source>
</evidence>
<organism evidence="3 4">
    <name type="scientific">Pisolithus microcarpus 441</name>
    <dbReference type="NCBI Taxonomy" id="765257"/>
    <lineage>
        <taxon>Eukaryota</taxon>
        <taxon>Fungi</taxon>
        <taxon>Dikarya</taxon>
        <taxon>Basidiomycota</taxon>
        <taxon>Agaricomycotina</taxon>
        <taxon>Agaricomycetes</taxon>
        <taxon>Agaricomycetidae</taxon>
        <taxon>Boletales</taxon>
        <taxon>Sclerodermatineae</taxon>
        <taxon>Pisolithaceae</taxon>
        <taxon>Pisolithus</taxon>
    </lineage>
</organism>
<dbReference type="GO" id="GO:0006457">
    <property type="term" value="P:protein folding"/>
    <property type="evidence" value="ECO:0007669"/>
    <property type="project" value="TreeGrafter"/>
</dbReference>
<dbReference type="GO" id="GO:0005634">
    <property type="term" value="C:nucleus"/>
    <property type="evidence" value="ECO:0007669"/>
    <property type="project" value="TreeGrafter"/>
</dbReference>
<dbReference type="OrthoDB" id="1564555at2759"/>
<dbReference type="GO" id="GO:0005829">
    <property type="term" value="C:cytosol"/>
    <property type="evidence" value="ECO:0007669"/>
    <property type="project" value="TreeGrafter"/>
</dbReference>
<proteinExistence type="inferred from homology"/>
<evidence type="ECO:0000259" key="2">
    <source>
        <dbReference type="PROSITE" id="PS51203"/>
    </source>
</evidence>
<dbReference type="GO" id="GO:0051087">
    <property type="term" value="F:protein-folding chaperone binding"/>
    <property type="evidence" value="ECO:0007669"/>
    <property type="project" value="TreeGrafter"/>
</dbReference>
<protein>
    <recommendedName>
        <fullName evidence="2">CS domain-containing protein</fullName>
    </recommendedName>
</protein>
<accession>A0A0C9Z7M5</accession>
<dbReference type="HOGENOM" id="CLU_078883_3_1_1"/>
<evidence type="ECO:0000256" key="1">
    <source>
        <dbReference type="ARBA" id="ARBA00025733"/>
    </source>
</evidence>
<dbReference type="GO" id="GO:0051131">
    <property type="term" value="P:chaperone-mediated protein complex assembly"/>
    <property type="evidence" value="ECO:0007669"/>
    <property type="project" value="TreeGrafter"/>
</dbReference>
<dbReference type="Gene3D" id="2.60.40.790">
    <property type="match status" value="1"/>
</dbReference>
<comment type="similarity">
    <text evidence="1">Belongs to the p23/wos2 family.</text>
</comment>
<dbReference type="AlphaFoldDB" id="A0A0C9Z7M5"/>
<feature type="domain" description="CS" evidence="2">
    <location>
        <begin position="2"/>
        <end position="105"/>
    </location>
</feature>
<dbReference type="PANTHER" id="PTHR22932:SF1">
    <property type="entry name" value="CO-CHAPERONE PROTEIN DAF-41"/>
    <property type="match status" value="1"/>
</dbReference>
<reference evidence="3 4" key="1">
    <citation type="submission" date="2014-04" db="EMBL/GenBank/DDBJ databases">
        <authorList>
            <consortium name="DOE Joint Genome Institute"/>
            <person name="Kuo A."/>
            <person name="Kohler A."/>
            <person name="Costa M.D."/>
            <person name="Nagy L.G."/>
            <person name="Floudas D."/>
            <person name="Copeland A."/>
            <person name="Barry K.W."/>
            <person name="Cichocki N."/>
            <person name="Veneault-Fourrey C."/>
            <person name="LaButti K."/>
            <person name="Lindquist E.A."/>
            <person name="Lipzen A."/>
            <person name="Lundell T."/>
            <person name="Morin E."/>
            <person name="Murat C."/>
            <person name="Sun H."/>
            <person name="Tunlid A."/>
            <person name="Henrissat B."/>
            <person name="Grigoriev I.V."/>
            <person name="Hibbett D.S."/>
            <person name="Martin F."/>
            <person name="Nordberg H.P."/>
            <person name="Cantor M.N."/>
            <person name="Hua S.X."/>
        </authorList>
    </citation>
    <scope>NUCLEOTIDE SEQUENCE [LARGE SCALE GENOMIC DNA]</scope>
    <source>
        <strain evidence="3 4">441</strain>
    </source>
</reference>
<dbReference type="InterPro" id="IPR008978">
    <property type="entry name" value="HSP20-like_chaperone"/>
</dbReference>
<dbReference type="InterPro" id="IPR045250">
    <property type="entry name" value="p23-like"/>
</dbReference>
<dbReference type="SUPFAM" id="SSF49764">
    <property type="entry name" value="HSP20-like chaperones"/>
    <property type="match status" value="1"/>
</dbReference>
<dbReference type="EMBL" id="KN833873">
    <property type="protein sequence ID" value="KIK15883.1"/>
    <property type="molecule type" value="Genomic_DNA"/>
</dbReference>
<feature type="non-terminal residue" evidence="3">
    <location>
        <position position="137"/>
    </location>
</feature>
<keyword evidence="4" id="KW-1185">Reference proteome</keyword>
<evidence type="ECO:0000313" key="3">
    <source>
        <dbReference type="EMBL" id="KIK15883.1"/>
    </source>
</evidence>